<dbReference type="Proteomes" id="UP001374803">
    <property type="component" value="Chromosome"/>
</dbReference>
<evidence type="ECO:0000256" key="1">
    <source>
        <dbReference type="SAM" id="Phobius"/>
    </source>
</evidence>
<evidence type="ECO:0000313" key="2">
    <source>
        <dbReference type="EMBL" id="WXB05789.1"/>
    </source>
</evidence>
<gene>
    <name evidence="2" type="ORF">LVJ94_00740</name>
</gene>
<dbReference type="EMBL" id="CP089983">
    <property type="protein sequence ID" value="WXB05789.1"/>
    <property type="molecule type" value="Genomic_DNA"/>
</dbReference>
<keyword evidence="3" id="KW-1185">Reference proteome</keyword>
<accession>A0ABZ2L8B0</accession>
<protein>
    <submittedName>
        <fullName evidence="2">Uncharacterized protein</fullName>
    </submittedName>
</protein>
<dbReference type="RefSeq" id="WP_394835437.1">
    <property type="nucleotide sequence ID" value="NZ_CP089929.1"/>
</dbReference>
<feature type="transmembrane region" description="Helical" evidence="1">
    <location>
        <begin position="104"/>
        <end position="129"/>
    </location>
</feature>
<reference evidence="2" key="1">
    <citation type="submission" date="2021-12" db="EMBL/GenBank/DDBJ databases">
        <title>Discovery of the Pendulisporaceae a myxobacterial family with distinct sporulation behavior and unique specialized metabolism.</title>
        <authorList>
            <person name="Garcia R."/>
            <person name="Popoff A."/>
            <person name="Bader C.D."/>
            <person name="Loehr J."/>
            <person name="Walesch S."/>
            <person name="Walt C."/>
            <person name="Boldt J."/>
            <person name="Bunk B."/>
            <person name="Haeckl F.J.F.P.J."/>
            <person name="Gunesch A.P."/>
            <person name="Birkelbach J."/>
            <person name="Nuebel U."/>
            <person name="Pietschmann T."/>
            <person name="Bach T."/>
            <person name="Mueller R."/>
        </authorList>
    </citation>
    <scope>NUCLEOTIDE SEQUENCE</scope>
    <source>
        <strain evidence="2">MSr11367</strain>
    </source>
</reference>
<organism evidence="2 3">
    <name type="scientific">Pendulispora rubella</name>
    <dbReference type="NCBI Taxonomy" id="2741070"/>
    <lineage>
        <taxon>Bacteria</taxon>
        <taxon>Pseudomonadati</taxon>
        <taxon>Myxococcota</taxon>
        <taxon>Myxococcia</taxon>
        <taxon>Myxococcales</taxon>
        <taxon>Sorangiineae</taxon>
        <taxon>Pendulisporaceae</taxon>
        <taxon>Pendulispora</taxon>
    </lineage>
</organism>
<keyword evidence="1" id="KW-0472">Membrane</keyword>
<keyword evidence="1" id="KW-0812">Transmembrane</keyword>
<evidence type="ECO:0000313" key="3">
    <source>
        <dbReference type="Proteomes" id="UP001374803"/>
    </source>
</evidence>
<proteinExistence type="predicted"/>
<feature type="transmembrane region" description="Helical" evidence="1">
    <location>
        <begin position="63"/>
        <end position="84"/>
    </location>
</feature>
<keyword evidence="1" id="KW-1133">Transmembrane helix</keyword>
<feature type="transmembrane region" description="Helical" evidence="1">
    <location>
        <begin position="28"/>
        <end position="51"/>
    </location>
</feature>
<sequence length="150" mass="16119">MTLLLRFLVRDPVSRRIQEMTWSGAYGAWTYFSVGLGFILAMVLLITGIGIFKMRPWARTTGLIYGAVSVVTLVIGQIMVLAVLRPMMMELMDQFPRNPVARAGATGGLVGGIAGSLFGLALPVAMLIVMSRADTKARFEAANAAATPRA</sequence>
<name>A0ABZ2L8B0_9BACT</name>